<dbReference type="PANTHER" id="PTHR22876:SF5">
    <property type="entry name" value="CHROMOSOME 9 OPEN READING FRAME 85"/>
    <property type="match status" value="1"/>
</dbReference>
<dbReference type="InterPro" id="IPR036280">
    <property type="entry name" value="Multihaem_cyt_sf"/>
</dbReference>
<feature type="compositionally biased region" description="Acidic residues" evidence="1">
    <location>
        <begin position="203"/>
        <end position="230"/>
    </location>
</feature>
<comment type="caution">
    <text evidence="2">The sequence shown here is derived from an EMBL/GenBank/DDBJ whole genome shotgun (WGS) entry which is preliminary data.</text>
</comment>
<accession>A0AAE1L093</accession>
<proteinExistence type="predicted"/>
<organism evidence="2 3">
    <name type="scientific">Petrolisthes cinctipes</name>
    <name type="common">Flat porcelain crab</name>
    <dbReference type="NCBI Taxonomy" id="88211"/>
    <lineage>
        <taxon>Eukaryota</taxon>
        <taxon>Metazoa</taxon>
        <taxon>Ecdysozoa</taxon>
        <taxon>Arthropoda</taxon>
        <taxon>Crustacea</taxon>
        <taxon>Multicrustacea</taxon>
        <taxon>Malacostraca</taxon>
        <taxon>Eumalacostraca</taxon>
        <taxon>Eucarida</taxon>
        <taxon>Decapoda</taxon>
        <taxon>Pleocyemata</taxon>
        <taxon>Anomura</taxon>
        <taxon>Galatheoidea</taxon>
        <taxon>Porcellanidae</taxon>
        <taxon>Petrolisthes</taxon>
    </lineage>
</organism>
<sequence length="230" mass="26573">MSCQRGNVNRVRPQKYKNVIAFKNNRYDSSKRIKMINDKEIAEVCKKCQDIIAWKVKYRKYKPLSQPKTCIKCHNKSVKDAYYNVCLPCAKNLEVCCKCGNKEEIVSHFSPSEKEQLQAMAQLDHEVKTLPERKRRTYYRYLKKLKGKKKPQPAMNSETINAVSGVDGEAGKEDLAPPITPHEYITSARRKLEELKDGMGDHFEDDLEGLSITSDDDDDDDDDDDWEEES</sequence>
<dbReference type="EMBL" id="JAWQEG010000432">
    <property type="protein sequence ID" value="KAK3890287.1"/>
    <property type="molecule type" value="Genomic_DNA"/>
</dbReference>
<name>A0AAE1L093_PETCI</name>
<reference evidence="2" key="1">
    <citation type="submission" date="2023-10" db="EMBL/GenBank/DDBJ databases">
        <title>Genome assemblies of two species of porcelain crab, Petrolisthes cinctipes and Petrolisthes manimaculis (Anomura: Porcellanidae).</title>
        <authorList>
            <person name="Angst P."/>
        </authorList>
    </citation>
    <scope>NUCLEOTIDE SEQUENCE</scope>
    <source>
        <strain evidence="2">PB745_01</strain>
        <tissue evidence="2">Gill</tissue>
    </source>
</reference>
<feature type="region of interest" description="Disordered" evidence="1">
    <location>
        <begin position="196"/>
        <end position="230"/>
    </location>
</feature>
<dbReference type="Proteomes" id="UP001286313">
    <property type="component" value="Unassembled WGS sequence"/>
</dbReference>
<dbReference type="SUPFAM" id="SSF48695">
    <property type="entry name" value="Multiheme cytochromes"/>
    <property type="match status" value="1"/>
</dbReference>
<evidence type="ECO:0000256" key="1">
    <source>
        <dbReference type="SAM" id="MobiDB-lite"/>
    </source>
</evidence>
<keyword evidence="3" id="KW-1185">Reference proteome</keyword>
<protein>
    <submittedName>
        <fullName evidence="2">Uncharacterized protein</fullName>
    </submittedName>
</protein>
<dbReference type="AlphaFoldDB" id="A0AAE1L093"/>
<gene>
    <name evidence="2" type="ORF">Pcinc_005816</name>
</gene>
<dbReference type="Pfam" id="PF10217">
    <property type="entry name" value="DUF2039"/>
    <property type="match status" value="1"/>
</dbReference>
<evidence type="ECO:0000313" key="2">
    <source>
        <dbReference type="EMBL" id="KAK3890287.1"/>
    </source>
</evidence>
<dbReference type="InterPro" id="IPR019351">
    <property type="entry name" value="DUF2039"/>
</dbReference>
<evidence type="ECO:0000313" key="3">
    <source>
        <dbReference type="Proteomes" id="UP001286313"/>
    </source>
</evidence>
<dbReference type="PANTHER" id="PTHR22876">
    <property type="entry name" value="ZGC:101016"/>
    <property type="match status" value="1"/>
</dbReference>